<comment type="caution">
    <text evidence="2">The sequence shown here is derived from an EMBL/GenBank/DDBJ whole genome shotgun (WGS) entry which is preliminary data.</text>
</comment>
<keyword evidence="1" id="KW-0472">Membrane</keyword>
<organism evidence="2 3">
    <name type="scientific">Streptococcus gallinaceus</name>
    <dbReference type="NCBI Taxonomy" id="165758"/>
    <lineage>
        <taxon>Bacteria</taxon>
        <taxon>Bacillati</taxon>
        <taxon>Bacillota</taxon>
        <taxon>Bacilli</taxon>
        <taxon>Lactobacillales</taxon>
        <taxon>Streptococcaceae</taxon>
        <taxon>Streptococcus</taxon>
    </lineage>
</organism>
<dbReference type="Proteomes" id="UP001549055">
    <property type="component" value="Unassembled WGS sequence"/>
</dbReference>
<feature type="transmembrane region" description="Helical" evidence="1">
    <location>
        <begin position="63"/>
        <end position="92"/>
    </location>
</feature>
<dbReference type="Gene3D" id="1.10.1760.20">
    <property type="match status" value="1"/>
</dbReference>
<dbReference type="Pfam" id="PF07155">
    <property type="entry name" value="ECF-ribofla_trS"/>
    <property type="match status" value="1"/>
</dbReference>
<feature type="transmembrane region" description="Helical" evidence="1">
    <location>
        <begin position="152"/>
        <end position="169"/>
    </location>
</feature>
<keyword evidence="3" id="KW-1185">Reference proteome</keyword>
<name>A0ABV2JJB7_9STRE</name>
<dbReference type="EMBL" id="JBEPMK010000002">
    <property type="protein sequence ID" value="MET3644002.1"/>
    <property type="molecule type" value="Genomic_DNA"/>
</dbReference>
<proteinExistence type="predicted"/>
<feature type="transmembrane region" description="Helical" evidence="1">
    <location>
        <begin position="104"/>
        <end position="120"/>
    </location>
</feature>
<sequence>MKQLGLRDLVETSVFAALIFVSVYALRIPVGAQFIHFGNALVVVGVLLFGAKKGATAAALGLGIFDLVTGYASVVWITILESLIVCLVLYFAYEKGLKKNDKPVNVIAVGVLAAVTKIILNLIKYTIMGSLVGGTTVGVAFGLALVKILGSYGSALATIIAVPVLYPIFKQVLKK</sequence>
<accession>A0ABV2JJB7</accession>
<dbReference type="InterPro" id="IPR009825">
    <property type="entry name" value="ECF_substrate-spec-like"/>
</dbReference>
<evidence type="ECO:0000313" key="3">
    <source>
        <dbReference type="Proteomes" id="UP001549055"/>
    </source>
</evidence>
<feature type="transmembrane region" description="Helical" evidence="1">
    <location>
        <begin position="9"/>
        <end position="28"/>
    </location>
</feature>
<evidence type="ECO:0000256" key="1">
    <source>
        <dbReference type="SAM" id="Phobius"/>
    </source>
</evidence>
<dbReference type="RefSeq" id="WP_253363802.1">
    <property type="nucleotide sequence ID" value="NZ_JALJXU010000002.1"/>
</dbReference>
<reference evidence="2 3" key="1">
    <citation type="submission" date="2024-06" db="EMBL/GenBank/DDBJ databases">
        <title>Genomic Encyclopedia of Type Strains, Phase IV (KMG-IV): sequencing the most valuable type-strain genomes for metagenomic binning, comparative biology and taxonomic classification.</title>
        <authorList>
            <person name="Goeker M."/>
        </authorList>
    </citation>
    <scope>NUCLEOTIDE SEQUENCE [LARGE SCALE GENOMIC DNA]</scope>
    <source>
        <strain evidence="2 3">DSM 15349</strain>
    </source>
</reference>
<keyword evidence="1" id="KW-0812">Transmembrane</keyword>
<protein>
    <submittedName>
        <fullName evidence="2">Membrane protein</fullName>
    </submittedName>
</protein>
<keyword evidence="1" id="KW-1133">Transmembrane helix</keyword>
<gene>
    <name evidence="2" type="ORF">ABID27_000624</name>
</gene>
<evidence type="ECO:0000313" key="2">
    <source>
        <dbReference type="EMBL" id="MET3644002.1"/>
    </source>
</evidence>